<dbReference type="AlphaFoldDB" id="A0A9W8HYF0"/>
<feature type="region of interest" description="Disordered" evidence="1">
    <location>
        <begin position="171"/>
        <end position="200"/>
    </location>
</feature>
<evidence type="ECO:0000256" key="1">
    <source>
        <dbReference type="SAM" id="MobiDB-lite"/>
    </source>
</evidence>
<name>A0A9W8HYF0_9FUNG</name>
<dbReference type="EMBL" id="JANBUO010001631">
    <property type="protein sequence ID" value="KAJ2797441.1"/>
    <property type="molecule type" value="Genomic_DNA"/>
</dbReference>
<gene>
    <name evidence="2" type="ORF">H4R20_005178</name>
</gene>
<organism evidence="2 3">
    <name type="scientific">Coemansia guatemalensis</name>
    <dbReference type="NCBI Taxonomy" id="2761395"/>
    <lineage>
        <taxon>Eukaryota</taxon>
        <taxon>Fungi</taxon>
        <taxon>Fungi incertae sedis</taxon>
        <taxon>Zoopagomycota</taxon>
        <taxon>Kickxellomycotina</taxon>
        <taxon>Kickxellomycetes</taxon>
        <taxon>Kickxellales</taxon>
        <taxon>Kickxellaceae</taxon>
        <taxon>Coemansia</taxon>
    </lineage>
</organism>
<feature type="compositionally biased region" description="Low complexity" evidence="1">
    <location>
        <begin position="52"/>
        <end position="63"/>
    </location>
</feature>
<reference evidence="2" key="1">
    <citation type="submission" date="2022-07" db="EMBL/GenBank/DDBJ databases">
        <title>Phylogenomic reconstructions and comparative analyses of Kickxellomycotina fungi.</title>
        <authorList>
            <person name="Reynolds N.K."/>
            <person name="Stajich J.E."/>
            <person name="Barry K."/>
            <person name="Grigoriev I.V."/>
            <person name="Crous P."/>
            <person name="Smith M.E."/>
        </authorList>
    </citation>
    <scope>NUCLEOTIDE SEQUENCE</scope>
    <source>
        <strain evidence="2">NRRL 1565</strain>
    </source>
</reference>
<comment type="caution">
    <text evidence="2">The sequence shown here is derived from an EMBL/GenBank/DDBJ whole genome shotgun (WGS) entry which is preliminary data.</text>
</comment>
<proteinExistence type="predicted"/>
<sequence>MLPSKSRVRAKKINPAATQSVVLSSAPVLTNKPGGGGGGANTQNRPGEKPANNTYDTNNTLLTSRKRRDGLSNKEPADLQRQAQYSDSPTFNTASASTSGEHTIGYEGNAGAASEQYTYYTDESGYTWLYDTIYGQYYYYDDAQGSYIPYSYTDASAAATGTFEDAPHAVVTPPDAASASVPGEDKSSEAKGQNQQKKRRVVRMAGGQVWEDPQLDSWPTDDYRLFVGDLGPEVTSEMLEQAFGKFP</sequence>
<dbReference type="Proteomes" id="UP001140094">
    <property type="component" value="Unassembled WGS sequence"/>
</dbReference>
<dbReference type="OrthoDB" id="1749473at2759"/>
<evidence type="ECO:0000313" key="2">
    <source>
        <dbReference type="EMBL" id="KAJ2797441.1"/>
    </source>
</evidence>
<feature type="compositionally biased region" description="Basic residues" evidence="1">
    <location>
        <begin position="1"/>
        <end position="12"/>
    </location>
</feature>
<keyword evidence="3" id="KW-1185">Reference proteome</keyword>
<feature type="compositionally biased region" description="Basic and acidic residues" evidence="1">
    <location>
        <begin position="69"/>
        <end position="78"/>
    </location>
</feature>
<dbReference type="GO" id="GO:0003676">
    <property type="term" value="F:nucleic acid binding"/>
    <property type="evidence" value="ECO:0007669"/>
    <property type="project" value="InterPro"/>
</dbReference>
<feature type="region of interest" description="Disordered" evidence="1">
    <location>
        <begin position="1"/>
        <end position="102"/>
    </location>
</feature>
<feature type="compositionally biased region" description="Polar residues" evidence="1">
    <location>
        <begin position="81"/>
        <end position="101"/>
    </location>
</feature>
<protein>
    <recommendedName>
        <fullName evidence="4">RRM domain-containing protein</fullName>
    </recommendedName>
</protein>
<dbReference type="SUPFAM" id="SSF54928">
    <property type="entry name" value="RNA-binding domain, RBD"/>
    <property type="match status" value="1"/>
</dbReference>
<feature type="non-terminal residue" evidence="2">
    <location>
        <position position="247"/>
    </location>
</feature>
<evidence type="ECO:0008006" key="4">
    <source>
        <dbReference type="Google" id="ProtNLM"/>
    </source>
</evidence>
<dbReference type="InterPro" id="IPR035979">
    <property type="entry name" value="RBD_domain_sf"/>
</dbReference>
<accession>A0A9W8HYF0</accession>
<evidence type="ECO:0000313" key="3">
    <source>
        <dbReference type="Proteomes" id="UP001140094"/>
    </source>
</evidence>